<keyword evidence="6 7" id="KW-0472">Membrane</keyword>
<dbReference type="EMBL" id="DSJL01000001">
    <property type="protein sequence ID" value="HEF64178.1"/>
    <property type="molecule type" value="Genomic_DNA"/>
</dbReference>
<name>A0A7C1G705_THERO</name>
<evidence type="ECO:0000313" key="8">
    <source>
        <dbReference type="EMBL" id="HEF64178.1"/>
    </source>
</evidence>
<comment type="similarity">
    <text evidence="7">Belongs to the binding-protein-dependent transport system permease family.</text>
</comment>
<keyword evidence="4 7" id="KW-0812">Transmembrane</keyword>
<evidence type="ECO:0000256" key="5">
    <source>
        <dbReference type="ARBA" id="ARBA00022989"/>
    </source>
</evidence>
<proteinExistence type="inferred from homology"/>
<feature type="transmembrane region" description="Helical" evidence="7">
    <location>
        <begin position="21"/>
        <end position="47"/>
    </location>
</feature>
<protein>
    <submittedName>
        <fullName evidence="8">Sugar ABC transporter permease</fullName>
    </submittedName>
</protein>
<dbReference type="GO" id="GO:0055085">
    <property type="term" value="P:transmembrane transport"/>
    <property type="evidence" value="ECO:0007669"/>
    <property type="project" value="InterPro"/>
</dbReference>
<dbReference type="CDD" id="cd06261">
    <property type="entry name" value="TM_PBP2"/>
    <property type="match status" value="1"/>
</dbReference>
<reference evidence="8" key="1">
    <citation type="journal article" date="2020" name="mSystems">
        <title>Genome- and Community-Level Interaction Insights into Carbon Utilization and Element Cycling Functions of Hydrothermarchaeota in Hydrothermal Sediment.</title>
        <authorList>
            <person name="Zhou Z."/>
            <person name="Liu Y."/>
            <person name="Xu W."/>
            <person name="Pan J."/>
            <person name="Luo Z.H."/>
            <person name="Li M."/>
        </authorList>
    </citation>
    <scope>NUCLEOTIDE SEQUENCE [LARGE SCALE GENOMIC DNA]</scope>
    <source>
        <strain evidence="8">SpSt-222</strain>
    </source>
</reference>
<keyword evidence="2 7" id="KW-0813">Transport</keyword>
<organism evidence="8">
    <name type="scientific">Thermomicrobium roseum</name>
    <dbReference type="NCBI Taxonomy" id="500"/>
    <lineage>
        <taxon>Bacteria</taxon>
        <taxon>Pseudomonadati</taxon>
        <taxon>Thermomicrobiota</taxon>
        <taxon>Thermomicrobia</taxon>
        <taxon>Thermomicrobiales</taxon>
        <taxon>Thermomicrobiaceae</taxon>
        <taxon>Thermomicrobium</taxon>
    </lineage>
</organism>
<keyword evidence="3" id="KW-1003">Cell membrane</keyword>
<dbReference type="PANTHER" id="PTHR43005">
    <property type="entry name" value="BLR7065 PROTEIN"/>
    <property type="match status" value="1"/>
</dbReference>
<keyword evidence="5 7" id="KW-1133">Transmembrane helix</keyword>
<dbReference type="GO" id="GO:0005886">
    <property type="term" value="C:plasma membrane"/>
    <property type="evidence" value="ECO:0007669"/>
    <property type="project" value="UniProtKB-SubCell"/>
</dbReference>
<dbReference type="Pfam" id="PF00528">
    <property type="entry name" value="BPD_transp_1"/>
    <property type="match status" value="1"/>
</dbReference>
<dbReference type="InterPro" id="IPR000515">
    <property type="entry name" value="MetI-like"/>
</dbReference>
<feature type="transmembrane region" description="Helical" evidence="7">
    <location>
        <begin position="270"/>
        <end position="297"/>
    </location>
</feature>
<dbReference type="PROSITE" id="PS50928">
    <property type="entry name" value="ABC_TM1"/>
    <property type="match status" value="1"/>
</dbReference>
<dbReference type="PANTHER" id="PTHR43005:SF1">
    <property type="entry name" value="SPERMIDINE_PUTRESCINE TRANSPORT SYSTEM PERMEASE PROTEIN"/>
    <property type="match status" value="1"/>
</dbReference>
<feature type="transmembrane region" description="Helical" evidence="7">
    <location>
        <begin position="117"/>
        <end position="137"/>
    </location>
</feature>
<feature type="transmembrane region" description="Helical" evidence="7">
    <location>
        <begin position="160"/>
        <end position="180"/>
    </location>
</feature>
<evidence type="ECO:0000256" key="7">
    <source>
        <dbReference type="RuleBase" id="RU363032"/>
    </source>
</evidence>
<feature type="transmembrane region" description="Helical" evidence="7">
    <location>
        <begin position="227"/>
        <end position="250"/>
    </location>
</feature>
<evidence type="ECO:0000256" key="2">
    <source>
        <dbReference type="ARBA" id="ARBA00022448"/>
    </source>
</evidence>
<evidence type="ECO:0000256" key="4">
    <source>
        <dbReference type="ARBA" id="ARBA00022692"/>
    </source>
</evidence>
<feature type="transmembrane region" description="Helical" evidence="7">
    <location>
        <begin position="84"/>
        <end position="105"/>
    </location>
</feature>
<comment type="subcellular location">
    <subcellularLocation>
        <location evidence="1 7">Cell membrane</location>
        <topology evidence="1 7">Multi-pass membrane protein</topology>
    </subcellularLocation>
</comment>
<evidence type="ECO:0000256" key="1">
    <source>
        <dbReference type="ARBA" id="ARBA00004651"/>
    </source>
</evidence>
<gene>
    <name evidence="8" type="ORF">ENP47_00975</name>
</gene>
<evidence type="ECO:0000256" key="3">
    <source>
        <dbReference type="ARBA" id="ARBA00022475"/>
    </source>
</evidence>
<comment type="caution">
    <text evidence="8">The sequence shown here is derived from an EMBL/GenBank/DDBJ whole genome shotgun (WGS) entry which is preliminary data.</text>
</comment>
<dbReference type="AlphaFoldDB" id="A0A7C1G705"/>
<evidence type="ECO:0000256" key="6">
    <source>
        <dbReference type="ARBA" id="ARBA00023136"/>
    </source>
</evidence>
<accession>A0A7C1G705</accession>
<dbReference type="InterPro" id="IPR035906">
    <property type="entry name" value="MetI-like_sf"/>
</dbReference>
<sequence length="306" mass="34119">MVSTAVPRVAARRGVVRRVRWEFWLLLPATLYIFLLIGFPLVLSIYYSLSHISVGRRDYSFAGLANFRAILADEIFRQALRNTVLITIVVLIAVLVLSTILATALAERFPGKPIIRYLLLLPWASPVVMSTIAWKWIFDSQYSVINWIARKLHLIGPYEFPQWLGIPSLAIISIIIVQVWRILPFATVITLAGTSAVPRELIEAALVDGAGFFTRLFRITLPLVRPILGVAILFTALFTFTDMAVVWILTRGGPYNTSHVLSSWAFQVGIVAGDLAQGAAIALFMLPVLAIVAVWVLRLSHREVTE</sequence>
<dbReference type="Gene3D" id="1.10.3720.10">
    <property type="entry name" value="MetI-like"/>
    <property type="match status" value="1"/>
</dbReference>
<dbReference type="SUPFAM" id="SSF161098">
    <property type="entry name" value="MetI-like"/>
    <property type="match status" value="1"/>
</dbReference>